<feature type="domain" description="Protein kinase" evidence="1">
    <location>
        <begin position="1"/>
        <end position="89"/>
    </location>
</feature>
<dbReference type="SMART" id="SM00219">
    <property type="entry name" value="TyrKc"/>
    <property type="match status" value="1"/>
</dbReference>
<dbReference type="AlphaFoldDB" id="A0A914D7M5"/>
<dbReference type="SUPFAM" id="SSF56112">
    <property type="entry name" value="Protein kinase-like (PK-like)"/>
    <property type="match status" value="1"/>
</dbReference>
<dbReference type="InterPro" id="IPR020635">
    <property type="entry name" value="Tyr_kinase_cat_dom"/>
</dbReference>
<dbReference type="PROSITE" id="PS50011">
    <property type="entry name" value="PROTEIN_KINASE_DOM"/>
    <property type="match status" value="1"/>
</dbReference>
<sequence>MAPESLKSFEYSFKSDVWSYGIVLYELFSLGEVPYSTIENRHLLDFLENGERLSKPLYCSEEIYQVMLKCWHLQSEERLSFREICQIFIRILEDATIEYGYVQPIPDEPVQQVDDV</sequence>
<dbReference type="PANTHER" id="PTHR24416:SF600">
    <property type="entry name" value="PDGF- AND VEGF-RECEPTOR RELATED, ISOFORM J"/>
    <property type="match status" value="1"/>
</dbReference>
<accession>A0A914D7M5</accession>
<evidence type="ECO:0000313" key="2">
    <source>
        <dbReference type="Proteomes" id="UP000887540"/>
    </source>
</evidence>
<dbReference type="WBParaSite" id="ACRNAN_scaffold20639.g25231.t1">
    <property type="protein sequence ID" value="ACRNAN_scaffold20639.g25231.t1"/>
    <property type="gene ID" value="ACRNAN_scaffold20639.g25231"/>
</dbReference>
<proteinExistence type="predicted"/>
<dbReference type="GO" id="GO:0004714">
    <property type="term" value="F:transmembrane receptor protein tyrosine kinase activity"/>
    <property type="evidence" value="ECO:0007669"/>
    <property type="project" value="TreeGrafter"/>
</dbReference>
<dbReference type="GO" id="GO:0007169">
    <property type="term" value="P:cell surface receptor protein tyrosine kinase signaling pathway"/>
    <property type="evidence" value="ECO:0007669"/>
    <property type="project" value="TreeGrafter"/>
</dbReference>
<keyword evidence="2" id="KW-1185">Reference proteome</keyword>
<evidence type="ECO:0000313" key="3">
    <source>
        <dbReference type="WBParaSite" id="ACRNAN_scaffold20639.g25231.t1"/>
    </source>
</evidence>
<organism evidence="2 3">
    <name type="scientific">Acrobeloides nanus</name>
    <dbReference type="NCBI Taxonomy" id="290746"/>
    <lineage>
        <taxon>Eukaryota</taxon>
        <taxon>Metazoa</taxon>
        <taxon>Ecdysozoa</taxon>
        <taxon>Nematoda</taxon>
        <taxon>Chromadorea</taxon>
        <taxon>Rhabditida</taxon>
        <taxon>Tylenchina</taxon>
        <taxon>Cephalobomorpha</taxon>
        <taxon>Cephaloboidea</taxon>
        <taxon>Cephalobidae</taxon>
        <taxon>Acrobeloides</taxon>
    </lineage>
</organism>
<dbReference type="Pfam" id="PF07714">
    <property type="entry name" value="PK_Tyr_Ser-Thr"/>
    <property type="match status" value="1"/>
</dbReference>
<dbReference type="Gene3D" id="1.10.510.10">
    <property type="entry name" value="Transferase(Phosphotransferase) domain 1"/>
    <property type="match status" value="1"/>
</dbReference>
<reference evidence="3" key="1">
    <citation type="submission" date="2022-11" db="UniProtKB">
        <authorList>
            <consortium name="WormBaseParasite"/>
        </authorList>
    </citation>
    <scope>IDENTIFICATION</scope>
</reference>
<dbReference type="GO" id="GO:0005524">
    <property type="term" value="F:ATP binding"/>
    <property type="evidence" value="ECO:0007669"/>
    <property type="project" value="InterPro"/>
</dbReference>
<evidence type="ECO:0000259" key="1">
    <source>
        <dbReference type="PROSITE" id="PS50011"/>
    </source>
</evidence>
<name>A0A914D7M5_9BILA</name>
<dbReference type="InterPro" id="IPR001245">
    <property type="entry name" value="Ser-Thr/Tyr_kinase_cat_dom"/>
</dbReference>
<dbReference type="PRINTS" id="PR00109">
    <property type="entry name" value="TYRKINASE"/>
</dbReference>
<dbReference type="InterPro" id="IPR000719">
    <property type="entry name" value="Prot_kinase_dom"/>
</dbReference>
<dbReference type="PANTHER" id="PTHR24416">
    <property type="entry name" value="TYROSINE-PROTEIN KINASE RECEPTOR"/>
    <property type="match status" value="1"/>
</dbReference>
<protein>
    <submittedName>
        <fullName evidence="3">Protein kinase domain-containing protein</fullName>
    </submittedName>
</protein>
<dbReference type="GO" id="GO:0043235">
    <property type="term" value="C:receptor complex"/>
    <property type="evidence" value="ECO:0007669"/>
    <property type="project" value="TreeGrafter"/>
</dbReference>
<dbReference type="Proteomes" id="UP000887540">
    <property type="component" value="Unplaced"/>
</dbReference>
<dbReference type="InterPro" id="IPR050122">
    <property type="entry name" value="RTK"/>
</dbReference>
<dbReference type="InterPro" id="IPR011009">
    <property type="entry name" value="Kinase-like_dom_sf"/>
</dbReference>
<dbReference type="GO" id="GO:0005886">
    <property type="term" value="C:plasma membrane"/>
    <property type="evidence" value="ECO:0007669"/>
    <property type="project" value="TreeGrafter"/>
</dbReference>